<dbReference type="Pfam" id="PF11599">
    <property type="entry name" value="AviRa"/>
    <property type="match status" value="1"/>
</dbReference>
<reference evidence="1 2" key="1">
    <citation type="submission" date="2018-07" db="EMBL/GenBank/DDBJ databases">
        <title>Genomic Encyclopedia of Type Strains, Phase IV (KMG-IV): sequencing the most valuable type-strain genomes for metagenomic binning, comparative biology and taxonomic classification.</title>
        <authorList>
            <person name="Goeker M."/>
        </authorList>
    </citation>
    <scope>NUCLEOTIDE SEQUENCE [LARGE SCALE GENOMIC DNA]</scope>
    <source>
        <strain evidence="1 2">DSM 44290</strain>
    </source>
</reference>
<accession>A0A370I5T1</accession>
<keyword evidence="1" id="KW-0489">Methyltransferase</keyword>
<keyword evidence="2" id="KW-1185">Reference proteome</keyword>
<evidence type="ECO:0000313" key="2">
    <source>
        <dbReference type="Proteomes" id="UP000254869"/>
    </source>
</evidence>
<protein>
    <submittedName>
        <fullName evidence="1">rRNA methyltransferase AviRa</fullName>
    </submittedName>
</protein>
<dbReference type="Gene3D" id="3.40.50.150">
    <property type="entry name" value="Vaccinia Virus protein VP39"/>
    <property type="match status" value="1"/>
</dbReference>
<dbReference type="EMBL" id="QQBC01000005">
    <property type="protein sequence ID" value="RDI66082.1"/>
    <property type="molecule type" value="Genomic_DNA"/>
</dbReference>
<keyword evidence="1" id="KW-0808">Transferase</keyword>
<dbReference type="GO" id="GO:0008168">
    <property type="term" value="F:methyltransferase activity"/>
    <property type="evidence" value="ECO:0007669"/>
    <property type="project" value="UniProtKB-KW"/>
</dbReference>
<dbReference type="GO" id="GO:0032259">
    <property type="term" value="P:methylation"/>
    <property type="evidence" value="ECO:0007669"/>
    <property type="project" value="UniProtKB-KW"/>
</dbReference>
<dbReference type="Proteomes" id="UP000254869">
    <property type="component" value="Unassembled WGS sequence"/>
</dbReference>
<comment type="caution">
    <text evidence="1">The sequence shown here is derived from an EMBL/GenBank/DDBJ whole genome shotgun (WGS) entry which is preliminary data.</text>
</comment>
<dbReference type="InterPro" id="IPR029063">
    <property type="entry name" value="SAM-dependent_MTases_sf"/>
</dbReference>
<evidence type="ECO:0000313" key="1">
    <source>
        <dbReference type="EMBL" id="RDI66082.1"/>
    </source>
</evidence>
<dbReference type="InterPro" id="IPR024268">
    <property type="entry name" value="AviRa"/>
</dbReference>
<sequence length="241" mass="25363">MAYRFAVERTDYGDLASGAVLRSAPGLPAFPVRLASEIFQRAVELRGGEQRAVVWDPLCGGGYLLTVLAMLHRERIAGLIASDVDERALEVARANLGLLTAAGLAARRGELADLADRYGKAAHLSALAAADRLTGSGGDLVASLGRADVFDTAALRALLAPMPPDVVVTDIPYGEQVSWQGGGKVEALLESLDSVLPADAIVAVTGRGRRIESGRFRPARSFRVGTRATALFRIADRNGGS</sequence>
<dbReference type="Gene3D" id="1.10.287.540">
    <property type="entry name" value="Helix hairpin bin"/>
    <property type="match status" value="1"/>
</dbReference>
<dbReference type="SUPFAM" id="SSF53335">
    <property type="entry name" value="S-adenosyl-L-methionine-dependent methyltransferases"/>
    <property type="match status" value="1"/>
</dbReference>
<dbReference type="STRING" id="1210086.GCA_001613105_02924"/>
<gene>
    <name evidence="1" type="ORF">DFR76_105405</name>
</gene>
<dbReference type="AlphaFoldDB" id="A0A370I5T1"/>
<dbReference type="RefSeq" id="WP_067997718.1">
    <property type="nucleotide sequence ID" value="NZ_QQBC01000005.1"/>
</dbReference>
<name>A0A370I5T1_9NOCA</name>
<proteinExistence type="predicted"/>
<organism evidence="1 2">
    <name type="scientific">Nocardia pseudobrasiliensis</name>
    <dbReference type="NCBI Taxonomy" id="45979"/>
    <lineage>
        <taxon>Bacteria</taxon>
        <taxon>Bacillati</taxon>
        <taxon>Actinomycetota</taxon>
        <taxon>Actinomycetes</taxon>
        <taxon>Mycobacteriales</taxon>
        <taxon>Nocardiaceae</taxon>
        <taxon>Nocardia</taxon>
    </lineage>
</organism>